<comment type="caution">
    <text evidence="9">The sequence shown here is derived from an EMBL/GenBank/DDBJ whole genome shotgun (WGS) entry which is preliminary data.</text>
</comment>
<keyword evidence="4" id="KW-1003">Cell membrane</keyword>
<feature type="transmembrane region" description="Helical" evidence="8">
    <location>
        <begin position="93"/>
        <end position="111"/>
    </location>
</feature>
<dbReference type="GO" id="GO:0005886">
    <property type="term" value="C:plasma membrane"/>
    <property type="evidence" value="ECO:0007669"/>
    <property type="project" value="UniProtKB-SubCell"/>
</dbReference>
<feature type="transmembrane region" description="Helical" evidence="8">
    <location>
        <begin position="131"/>
        <end position="151"/>
    </location>
</feature>
<evidence type="ECO:0000256" key="1">
    <source>
        <dbReference type="ARBA" id="ARBA00004651"/>
    </source>
</evidence>
<reference evidence="9" key="1">
    <citation type="submission" date="2020-10" db="EMBL/GenBank/DDBJ databases">
        <title>Ca. Dormibacterota MAGs.</title>
        <authorList>
            <person name="Montgomery K."/>
        </authorList>
    </citation>
    <scope>NUCLEOTIDE SEQUENCE [LARGE SCALE GENOMIC DNA]</scope>
    <source>
        <strain evidence="9">SC8812_S17_10</strain>
    </source>
</reference>
<evidence type="ECO:0000256" key="5">
    <source>
        <dbReference type="ARBA" id="ARBA00022692"/>
    </source>
</evidence>
<dbReference type="InterPro" id="IPR006419">
    <property type="entry name" value="NMN_transpt_PnuC"/>
</dbReference>
<dbReference type="PANTHER" id="PTHR36122:SF2">
    <property type="entry name" value="NICOTINAMIDE RIBOSIDE TRANSPORTER PNUC"/>
    <property type="match status" value="1"/>
</dbReference>
<feature type="transmembrane region" description="Helical" evidence="8">
    <location>
        <begin position="181"/>
        <end position="198"/>
    </location>
</feature>
<evidence type="ECO:0000256" key="4">
    <source>
        <dbReference type="ARBA" id="ARBA00022475"/>
    </source>
</evidence>
<comment type="subcellular location">
    <subcellularLocation>
        <location evidence="1">Cell membrane</location>
        <topology evidence="1">Multi-pass membrane protein</topology>
    </subcellularLocation>
</comment>
<evidence type="ECO:0000313" key="10">
    <source>
        <dbReference type="Proteomes" id="UP000612893"/>
    </source>
</evidence>
<organism evidence="9 10">
    <name type="scientific">Candidatus Nephthysia bennettiae</name>
    <dbReference type="NCBI Taxonomy" id="3127016"/>
    <lineage>
        <taxon>Bacteria</taxon>
        <taxon>Bacillati</taxon>
        <taxon>Candidatus Dormiibacterota</taxon>
        <taxon>Candidatus Dormibacteria</taxon>
        <taxon>Candidatus Dormibacterales</taxon>
        <taxon>Candidatus Dormibacteraceae</taxon>
        <taxon>Candidatus Nephthysia</taxon>
    </lineage>
</organism>
<evidence type="ECO:0000256" key="3">
    <source>
        <dbReference type="ARBA" id="ARBA00022448"/>
    </source>
</evidence>
<dbReference type="EMBL" id="JAEKNR010000198">
    <property type="protein sequence ID" value="MBJ7600298.1"/>
    <property type="molecule type" value="Genomic_DNA"/>
</dbReference>
<evidence type="ECO:0000256" key="8">
    <source>
        <dbReference type="SAM" id="Phobius"/>
    </source>
</evidence>
<dbReference type="Pfam" id="PF04973">
    <property type="entry name" value="NMN_transporter"/>
    <property type="match status" value="1"/>
</dbReference>
<feature type="transmembrane region" description="Helical" evidence="8">
    <location>
        <begin position="204"/>
        <end position="221"/>
    </location>
</feature>
<evidence type="ECO:0000256" key="2">
    <source>
        <dbReference type="ARBA" id="ARBA00006669"/>
    </source>
</evidence>
<dbReference type="Proteomes" id="UP000612893">
    <property type="component" value="Unassembled WGS sequence"/>
</dbReference>
<evidence type="ECO:0000256" key="7">
    <source>
        <dbReference type="ARBA" id="ARBA00023136"/>
    </source>
</evidence>
<comment type="similarity">
    <text evidence="2">Belongs to the nicotinamide ribonucleoside (NR) uptake permease (TC 4.B.1) family.</text>
</comment>
<accession>A0A934KC14</accession>
<sequence length="245" mass="26862">MEAHKQPGWLAGWGGANARLLGYGALLLFSALLAGGTLLRLLPFDRLETFGFITGAWGVWLQVRENVWNWPVQLVSSVLYVVVFFQARLFADTSLNVLYVVLYLLGWYWWLRGGEDHGELHINRLSRQLALGLTVVGAAATALMSVFLTSVHDSAPFLDALTTVVSLIALFMTGRKLLESWWVWIAVNIVYIGLYVYKGLLLTAVLYAIFAALSVVGLLNWRQRLTASLPREVVGGVPGGAGGVG</sequence>
<name>A0A934KC14_9BACT</name>
<feature type="transmembrane region" description="Helical" evidence="8">
    <location>
        <begin position="20"/>
        <end position="42"/>
    </location>
</feature>
<evidence type="ECO:0000256" key="6">
    <source>
        <dbReference type="ARBA" id="ARBA00022989"/>
    </source>
</evidence>
<proteinExistence type="inferred from homology"/>
<evidence type="ECO:0000313" key="9">
    <source>
        <dbReference type="EMBL" id="MBJ7600298.1"/>
    </source>
</evidence>
<keyword evidence="3" id="KW-0813">Transport</keyword>
<keyword evidence="7 8" id="KW-0472">Membrane</keyword>
<dbReference type="AlphaFoldDB" id="A0A934KC14"/>
<keyword evidence="10" id="KW-1185">Reference proteome</keyword>
<dbReference type="RefSeq" id="WP_338204144.1">
    <property type="nucleotide sequence ID" value="NZ_JAEKNR010000198.1"/>
</dbReference>
<gene>
    <name evidence="9" type="ORF">JF922_19765</name>
</gene>
<keyword evidence="5 8" id="KW-0812">Transmembrane</keyword>
<dbReference type="PANTHER" id="PTHR36122">
    <property type="entry name" value="NICOTINAMIDE RIBOSIDE TRANSPORTER PNUC"/>
    <property type="match status" value="1"/>
</dbReference>
<keyword evidence="6 8" id="KW-1133">Transmembrane helix</keyword>
<protein>
    <submittedName>
        <fullName evidence="9">Nicotinamide mononucleotide transporter</fullName>
    </submittedName>
</protein>
<feature type="transmembrane region" description="Helical" evidence="8">
    <location>
        <begin position="157"/>
        <end position="174"/>
    </location>
</feature>
<dbReference type="NCBIfam" id="TIGR01528">
    <property type="entry name" value="NMN_trans_PnuC"/>
    <property type="match status" value="1"/>
</dbReference>